<name>A0A1C1CRK7_9EURO</name>
<proteinExistence type="predicted"/>
<dbReference type="AlphaFoldDB" id="A0A1C1CRK7"/>
<protein>
    <submittedName>
        <fullName evidence="2">Uncharacterized protein</fullName>
    </submittedName>
</protein>
<organism evidence="2 3">
    <name type="scientific">Cladophialophora carrionii</name>
    <dbReference type="NCBI Taxonomy" id="86049"/>
    <lineage>
        <taxon>Eukaryota</taxon>
        <taxon>Fungi</taxon>
        <taxon>Dikarya</taxon>
        <taxon>Ascomycota</taxon>
        <taxon>Pezizomycotina</taxon>
        <taxon>Eurotiomycetes</taxon>
        <taxon>Chaetothyriomycetidae</taxon>
        <taxon>Chaetothyriales</taxon>
        <taxon>Herpotrichiellaceae</taxon>
        <taxon>Cladophialophora</taxon>
    </lineage>
</organism>
<dbReference type="EMBL" id="LGRB01000009">
    <property type="protein sequence ID" value="OCT51111.1"/>
    <property type="molecule type" value="Genomic_DNA"/>
</dbReference>
<feature type="compositionally biased region" description="Polar residues" evidence="1">
    <location>
        <begin position="79"/>
        <end position="90"/>
    </location>
</feature>
<dbReference type="Proteomes" id="UP000094526">
    <property type="component" value="Unassembled WGS sequence"/>
</dbReference>
<gene>
    <name evidence="2" type="ORF">CLCR_09348</name>
</gene>
<evidence type="ECO:0000256" key="1">
    <source>
        <dbReference type="SAM" id="MobiDB-lite"/>
    </source>
</evidence>
<sequence length="90" mass="9959">MEQLGPTELPSTEPRETKQYHARDRGPVSHFCSDQNTMSLYRKFPAAMDPRPGSYLGPPAPQANENDDGSRRDAASREILTSQSIPTAVE</sequence>
<dbReference type="VEuPathDB" id="FungiDB:CLCR_09348"/>
<feature type="region of interest" description="Disordered" evidence="1">
    <location>
        <begin position="1"/>
        <end position="90"/>
    </location>
</feature>
<feature type="compositionally biased region" description="Basic and acidic residues" evidence="1">
    <location>
        <begin position="13"/>
        <end position="27"/>
    </location>
</feature>
<reference evidence="3" key="1">
    <citation type="submission" date="2015-07" db="EMBL/GenBank/DDBJ databases">
        <authorList>
            <person name="Teixeira M.M."/>
            <person name="Souza R.C."/>
            <person name="Almeida L.G."/>
            <person name="Vicente V.A."/>
            <person name="de Hoog S."/>
            <person name="Bocca A.L."/>
            <person name="de Almeida S.R."/>
            <person name="Vasconcelos A.T."/>
            <person name="Felipe M.S."/>
        </authorList>
    </citation>
    <scope>NUCLEOTIDE SEQUENCE [LARGE SCALE GENOMIC DNA]</scope>
    <source>
        <strain evidence="3">KSF</strain>
    </source>
</reference>
<evidence type="ECO:0000313" key="2">
    <source>
        <dbReference type="EMBL" id="OCT51111.1"/>
    </source>
</evidence>
<keyword evidence="3" id="KW-1185">Reference proteome</keyword>
<comment type="caution">
    <text evidence="2">The sequence shown here is derived from an EMBL/GenBank/DDBJ whole genome shotgun (WGS) entry which is preliminary data.</text>
</comment>
<evidence type="ECO:0000313" key="3">
    <source>
        <dbReference type="Proteomes" id="UP000094526"/>
    </source>
</evidence>
<accession>A0A1C1CRK7</accession>